<dbReference type="Proteomes" id="UP000186513">
    <property type="component" value="Unassembled WGS sequence"/>
</dbReference>
<sequence length="68" mass="7691">MHLYRALVAANLAKSKSEARTLIQSGAVSNNGTKVDSLEYGFTDPERLFGRFTVLRRDKKNYGLISWQ</sequence>
<accession>A0A1K2HF28</accession>
<dbReference type="Pfam" id="PF22421">
    <property type="entry name" value="SYY_C-terminal"/>
    <property type="match status" value="1"/>
</dbReference>
<evidence type="ECO:0000259" key="2">
    <source>
        <dbReference type="Pfam" id="PF22421"/>
    </source>
</evidence>
<keyword evidence="4" id="KW-1185">Reference proteome</keyword>
<name>A0A1K2HF28_9NEIS</name>
<dbReference type="Gene3D" id="3.10.290.10">
    <property type="entry name" value="RNA-binding S4 domain"/>
    <property type="match status" value="1"/>
</dbReference>
<evidence type="ECO:0000313" key="3">
    <source>
        <dbReference type="EMBL" id="SFZ75355.1"/>
    </source>
</evidence>
<reference evidence="3 4" key="1">
    <citation type="submission" date="2016-11" db="EMBL/GenBank/DDBJ databases">
        <authorList>
            <person name="Jaros S."/>
            <person name="Januszkiewicz K."/>
            <person name="Wedrychowicz H."/>
        </authorList>
    </citation>
    <scope>NUCLEOTIDE SEQUENCE [LARGE SCALE GENOMIC DNA]</scope>
    <source>
        <strain evidence="3 4">DSM 18899</strain>
    </source>
</reference>
<proteinExistence type="predicted"/>
<dbReference type="InterPro" id="IPR036986">
    <property type="entry name" value="S4_RNA-bd_sf"/>
</dbReference>
<dbReference type="CDD" id="cd00165">
    <property type="entry name" value="S4"/>
    <property type="match status" value="1"/>
</dbReference>
<dbReference type="EMBL" id="FPKR01000005">
    <property type="protein sequence ID" value="SFZ75355.1"/>
    <property type="molecule type" value="Genomic_DNA"/>
</dbReference>
<dbReference type="AlphaFoldDB" id="A0A1K2HF28"/>
<dbReference type="PROSITE" id="PS50889">
    <property type="entry name" value="S4"/>
    <property type="match status" value="1"/>
</dbReference>
<dbReference type="GO" id="GO:0003723">
    <property type="term" value="F:RNA binding"/>
    <property type="evidence" value="ECO:0007669"/>
    <property type="project" value="UniProtKB-KW"/>
</dbReference>
<dbReference type="STRING" id="1121279.SAMN02745887_01559"/>
<protein>
    <submittedName>
        <fullName evidence="3">S4 domain-containing protein</fullName>
    </submittedName>
</protein>
<organism evidence="3 4">
    <name type="scientific">Chitinimonas taiwanensis DSM 18899</name>
    <dbReference type="NCBI Taxonomy" id="1121279"/>
    <lineage>
        <taxon>Bacteria</taxon>
        <taxon>Pseudomonadati</taxon>
        <taxon>Pseudomonadota</taxon>
        <taxon>Betaproteobacteria</taxon>
        <taxon>Neisseriales</taxon>
        <taxon>Chitinibacteraceae</taxon>
        <taxon>Chitinimonas</taxon>
    </lineage>
</organism>
<dbReference type="SUPFAM" id="SSF55174">
    <property type="entry name" value="Alpha-L RNA-binding motif"/>
    <property type="match status" value="1"/>
</dbReference>
<evidence type="ECO:0000313" key="4">
    <source>
        <dbReference type="Proteomes" id="UP000186513"/>
    </source>
</evidence>
<dbReference type="InterPro" id="IPR054608">
    <property type="entry name" value="SYY-like_C"/>
</dbReference>
<dbReference type="RefSeq" id="WP_072428077.1">
    <property type="nucleotide sequence ID" value="NZ_FPKR01000005.1"/>
</dbReference>
<keyword evidence="1" id="KW-0694">RNA-binding</keyword>
<evidence type="ECO:0000256" key="1">
    <source>
        <dbReference type="PROSITE-ProRule" id="PRU00182"/>
    </source>
</evidence>
<feature type="domain" description="Tyrosine--tRNA ligase SYY-like C-terminal" evidence="2">
    <location>
        <begin position="2"/>
        <end position="65"/>
    </location>
</feature>
<gene>
    <name evidence="3" type="ORF">SAMN02745887_01559</name>
</gene>